<dbReference type="Pfam" id="PF07177">
    <property type="entry name" value="Neuralized"/>
    <property type="match status" value="2"/>
</dbReference>
<evidence type="ECO:0000259" key="7">
    <source>
        <dbReference type="PROSITE" id="PS51065"/>
    </source>
</evidence>
<dbReference type="InterPro" id="IPR043136">
    <property type="entry name" value="B30.2/SPRY_sf"/>
</dbReference>
<dbReference type="SMART" id="SM00184">
    <property type="entry name" value="RING"/>
    <property type="match status" value="1"/>
</dbReference>
<evidence type="ECO:0000256" key="4">
    <source>
        <dbReference type="ARBA" id="ARBA00022833"/>
    </source>
</evidence>
<dbReference type="CDD" id="cd16647">
    <property type="entry name" value="mRING-HC-C3HC5_NEU1"/>
    <property type="match status" value="1"/>
</dbReference>
<dbReference type="FunFam" id="2.60.120.920:FF:000005">
    <property type="entry name" value="Putative E3 ubiquitin-protein ligase NEURL1B"/>
    <property type="match status" value="1"/>
</dbReference>
<gene>
    <name evidence="8" type="ORF">X975_20072</name>
</gene>
<dbReference type="GO" id="GO:0008270">
    <property type="term" value="F:zinc ion binding"/>
    <property type="evidence" value="ECO:0007669"/>
    <property type="project" value="UniProtKB-KW"/>
</dbReference>
<dbReference type="EMBL" id="KK115143">
    <property type="protein sequence ID" value="KFM64265.1"/>
    <property type="molecule type" value="Genomic_DNA"/>
</dbReference>
<dbReference type="AlphaFoldDB" id="A0A087TGM6"/>
<dbReference type="InterPro" id="IPR006573">
    <property type="entry name" value="NHR_dom"/>
</dbReference>
<accession>A0A087TGM6</accession>
<feature type="domain" description="NHR" evidence="7">
    <location>
        <begin position="30"/>
        <end position="184"/>
    </location>
</feature>
<sequence length="469" mass="52798">MGTEYSVHKNRTVSPSDEGMALRMRNNYHPLHFHQVHGDNIKLSKDGTVACRSEGFCKGIVFSDRPVMVCEQIFVKFVDISTNWSGALRIGFTMNDPVSLKSKLPRYACPDLTSMHGNWAKAIAERQVKKDSILFYYVDQNGDVHYGIDNEEHGVFFGGVNTSSKLWAVLDIYGNTVAVEFLDPGFLNQDSVTDVQSSALTIFRNKGNQSASGLLQISNLNCNLSFHRLHGKNVVLKKNGAVVSRKPGCYSLAYAFTEKPINIGENVIMQVLQTDYFARGPLMYGITSCNPSYLDQYELPENTDDLMDRLEYWVVKPDTNHYRIGDIIVYKINAEGEVSILKNDQKSAVFHVDPTQPLWLFINIIGSISELWLVGTSCNNAVTSLENQFESMTISSEPSADMSMTSRSPNQQSFTECVICYEEPVNCALYRCGHMCMCYNCATKMWKPSSTVHCPICRETIQDVIKIYR</sequence>
<keyword evidence="9" id="KW-1185">Reference proteome</keyword>
<evidence type="ECO:0000313" key="9">
    <source>
        <dbReference type="Proteomes" id="UP000054359"/>
    </source>
</evidence>
<organism evidence="8 9">
    <name type="scientific">Stegodyphus mimosarum</name>
    <name type="common">African social velvet spider</name>
    <dbReference type="NCBI Taxonomy" id="407821"/>
    <lineage>
        <taxon>Eukaryota</taxon>
        <taxon>Metazoa</taxon>
        <taxon>Ecdysozoa</taxon>
        <taxon>Arthropoda</taxon>
        <taxon>Chelicerata</taxon>
        <taxon>Arachnida</taxon>
        <taxon>Araneae</taxon>
        <taxon>Araneomorphae</taxon>
        <taxon>Entelegynae</taxon>
        <taxon>Eresoidea</taxon>
        <taxon>Eresidae</taxon>
        <taxon>Stegodyphus</taxon>
    </lineage>
</organism>
<dbReference type="InterPro" id="IPR013083">
    <property type="entry name" value="Znf_RING/FYVE/PHD"/>
</dbReference>
<protein>
    <submittedName>
        <fullName evidence="8">Neuralized-like protein 1A</fullName>
    </submittedName>
</protein>
<evidence type="ECO:0000256" key="2">
    <source>
        <dbReference type="ARBA" id="ARBA00022737"/>
    </source>
</evidence>
<evidence type="ECO:0000259" key="6">
    <source>
        <dbReference type="PROSITE" id="PS50089"/>
    </source>
</evidence>
<keyword evidence="2" id="KW-0677">Repeat</keyword>
<keyword evidence="3 5" id="KW-0863">Zinc-finger</keyword>
<dbReference type="STRING" id="407821.A0A087TGM6"/>
<dbReference type="Pfam" id="PF13920">
    <property type="entry name" value="zf-C3HC4_3"/>
    <property type="match status" value="1"/>
</dbReference>
<proteinExistence type="predicted"/>
<feature type="non-terminal residue" evidence="8">
    <location>
        <position position="469"/>
    </location>
</feature>
<name>A0A087TGM6_STEMI</name>
<dbReference type="Proteomes" id="UP000054359">
    <property type="component" value="Unassembled WGS sequence"/>
</dbReference>
<dbReference type="PROSITE" id="PS51065">
    <property type="entry name" value="NHR"/>
    <property type="match status" value="2"/>
</dbReference>
<dbReference type="OMA" id="GITSCNP"/>
<dbReference type="InterPro" id="IPR001841">
    <property type="entry name" value="Znf_RING"/>
</dbReference>
<dbReference type="InterPro" id="IPR037962">
    <property type="entry name" value="Neuralized"/>
</dbReference>
<evidence type="ECO:0000256" key="5">
    <source>
        <dbReference type="PROSITE-ProRule" id="PRU00175"/>
    </source>
</evidence>
<dbReference type="PANTHER" id="PTHR12429:SF6">
    <property type="entry name" value="PROTEIN NEURALIZED"/>
    <property type="match status" value="1"/>
</dbReference>
<dbReference type="GO" id="GO:0061630">
    <property type="term" value="F:ubiquitin protein ligase activity"/>
    <property type="evidence" value="ECO:0007669"/>
    <property type="project" value="TreeGrafter"/>
</dbReference>
<dbReference type="PANTHER" id="PTHR12429">
    <property type="entry name" value="NEURALIZED"/>
    <property type="match status" value="1"/>
</dbReference>
<dbReference type="SMART" id="SM00588">
    <property type="entry name" value="NEUZ"/>
    <property type="match status" value="2"/>
</dbReference>
<reference evidence="8 9" key="1">
    <citation type="submission" date="2013-11" db="EMBL/GenBank/DDBJ databases">
        <title>Genome sequencing of Stegodyphus mimosarum.</title>
        <authorList>
            <person name="Bechsgaard J."/>
        </authorList>
    </citation>
    <scope>NUCLEOTIDE SEQUENCE [LARGE SCALE GENOMIC DNA]</scope>
</reference>
<dbReference type="Gene3D" id="3.30.40.10">
    <property type="entry name" value="Zinc/RING finger domain, C3HC4 (zinc finger)"/>
    <property type="match status" value="1"/>
</dbReference>
<feature type="domain" description="RING-type" evidence="6">
    <location>
        <begin position="417"/>
        <end position="458"/>
    </location>
</feature>
<dbReference type="OrthoDB" id="6078042at2759"/>
<evidence type="ECO:0000313" key="8">
    <source>
        <dbReference type="EMBL" id="KFM64265.1"/>
    </source>
</evidence>
<dbReference type="PROSITE" id="PS50089">
    <property type="entry name" value="ZF_RING_2"/>
    <property type="match status" value="1"/>
</dbReference>
<evidence type="ECO:0000256" key="3">
    <source>
        <dbReference type="ARBA" id="ARBA00022771"/>
    </source>
</evidence>
<keyword evidence="4" id="KW-0862">Zinc</keyword>
<feature type="domain" description="NHR" evidence="7">
    <location>
        <begin position="223"/>
        <end position="376"/>
    </location>
</feature>
<evidence type="ECO:0000256" key="1">
    <source>
        <dbReference type="ARBA" id="ARBA00022723"/>
    </source>
</evidence>
<dbReference type="Gene3D" id="2.60.120.920">
    <property type="match status" value="2"/>
</dbReference>
<dbReference type="SUPFAM" id="SSF57850">
    <property type="entry name" value="RING/U-box"/>
    <property type="match status" value="1"/>
</dbReference>
<keyword evidence="1" id="KW-0479">Metal-binding</keyword>